<dbReference type="Pfam" id="PF08486">
    <property type="entry name" value="SpoIID"/>
    <property type="match status" value="1"/>
</dbReference>
<dbReference type="PANTHER" id="PTHR30032:SF4">
    <property type="entry name" value="AMIDASE ENHANCER"/>
    <property type="match status" value="1"/>
</dbReference>
<sequence length="715" mass="74607">MRKLRPSLGSMYKIIAGICIAGAGWGASATIPELNQPAYAAAALPKLDSIRVALFVDTGKYNVTASYVTLSSDQGLNIAYRGAAGADKPVFAVDGKTPAAVSLDGYRALLWEGSDAASAKALVDKLTASNESPVVLAASKLGQTVYQVTLGPYATKEAAAAALSKASADAAAGGALKGFAPSVKGPLHWNAGVYASEAEADAQAAAVGAAGFDAGVAYIAAGAGAPAYAVLAGAAADEKELAAVKQQLSSSLPSAVLQPLDASAAYILKRNQLDVTSQPPAPMPHYMAGGAGAKLAVTAGGQGTVTVKERFGRAYRGALEISPYNGKLAVINELPFEQYLVSVISSELSKDWPKEALKAQAVAARTYALKQGMKYAIAHVSDSTQDQAYQGAGAEFAAAAEAVQATTGEVLTDKSGLIEPLFYSNAGGMTADSSEVWGNKVDYLKSAPSPDDGAEKGKAIWYLIVLPNGQSGYIHSDYARDTGQKNAAGLPYYESNGTGVSVRPAPYVDNAANPASFKVDIGDRFVVIDQAVESNAYSWIRGPFDASKLKDKVNSVLPKPIAGSLDQLEVSKRGESGRVIEMAANGQVMKPAYPDAYRTLLNNLPSTRFDIEDTGRYTILGAGNTVRSQSPASPGIYVASGSDKPQQQTAAQLFIMNGDNKARLKDKQSRYIFKGTGYGHGLGLSQWGAKGYAELGYDYKKILQTYYVGVSITKE</sequence>
<proteinExistence type="predicted"/>
<dbReference type="Gene3D" id="3.30.70.1070">
    <property type="entry name" value="Sporulation related repeat"/>
    <property type="match status" value="1"/>
</dbReference>
<dbReference type="PROSITE" id="PS51724">
    <property type="entry name" value="SPOR"/>
    <property type="match status" value="2"/>
</dbReference>
<protein>
    <submittedName>
        <fullName evidence="2">Amidase enhancer</fullName>
    </submittedName>
</protein>
<dbReference type="Pfam" id="PF05036">
    <property type="entry name" value="SPOR"/>
    <property type="match status" value="1"/>
</dbReference>
<dbReference type="PANTHER" id="PTHR30032">
    <property type="entry name" value="N-ACETYLMURAMOYL-L-ALANINE AMIDASE-RELATED"/>
    <property type="match status" value="1"/>
</dbReference>
<dbReference type="EMBL" id="CP027059">
    <property type="protein sequence ID" value="UQZ86775.1"/>
    <property type="molecule type" value="Genomic_DNA"/>
</dbReference>
<feature type="domain" description="SPOR" evidence="1">
    <location>
        <begin position="181"/>
        <end position="264"/>
    </location>
</feature>
<accession>A0ABY4RWL4</accession>
<dbReference type="NCBIfam" id="TIGR02669">
    <property type="entry name" value="SpoIID_LytB"/>
    <property type="match status" value="1"/>
</dbReference>
<evidence type="ECO:0000259" key="1">
    <source>
        <dbReference type="PROSITE" id="PS51724"/>
    </source>
</evidence>
<evidence type="ECO:0000313" key="2">
    <source>
        <dbReference type="EMBL" id="UQZ86775.1"/>
    </source>
</evidence>
<dbReference type="InterPro" id="IPR036680">
    <property type="entry name" value="SPOR-like_sf"/>
</dbReference>
<dbReference type="InterPro" id="IPR051922">
    <property type="entry name" value="Bact_Sporulation_Assoc"/>
</dbReference>
<dbReference type="InterPro" id="IPR013693">
    <property type="entry name" value="SpoIID/LytB_N"/>
</dbReference>
<reference evidence="2" key="1">
    <citation type="submission" date="2018-02" db="EMBL/GenBank/DDBJ databases">
        <authorList>
            <person name="Kim S.-K."/>
            <person name="Jung H.-I."/>
            <person name="Lee S.-W."/>
        </authorList>
    </citation>
    <scope>NUCLEOTIDE SEQUENCE</scope>
    <source>
        <strain evidence="2">SK3146</strain>
    </source>
</reference>
<gene>
    <name evidence="2" type="primary">lytB_2</name>
    <name evidence="2" type="ORF">SK3146_06068</name>
</gene>
<organism evidence="2 3">
    <name type="scientific">Paenibacillus konkukensis</name>
    <dbReference type="NCBI Taxonomy" id="2020716"/>
    <lineage>
        <taxon>Bacteria</taxon>
        <taxon>Bacillati</taxon>
        <taxon>Bacillota</taxon>
        <taxon>Bacilli</taxon>
        <taxon>Bacillales</taxon>
        <taxon>Paenibacillaceae</taxon>
        <taxon>Paenibacillus</taxon>
    </lineage>
</organism>
<name>A0ABY4RWL4_9BACL</name>
<dbReference type="InterPro" id="IPR013486">
    <property type="entry name" value="SpoIID/LytB"/>
</dbReference>
<dbReference type="Proteomes" id="UP001057134">
    <property type="component" value="Chromosome"/>
</dbReference>
<dbReference type="InterPro" id="IPR007730">
    <property type="entry name" value="SPOR-like_dom"/>
</dbReference>
<feature type="domain" description="SPOR" evidence="1">
    <location>
        <begin position="100"/>
        <end position="179"/>
    </location>
</feature>
<dbReference type="SUPFAM" id="SSF110997">
    <property type="entry name" value="Sporulation related repeat"/>
    <property type="match status" value="1"/>
</dbReference>
<keyword evidence="3" id="KW-1185">Reference proteome</keyword>
<reference evidence="2" key="2">
    <citation type="journal article" date="2021" name="J Anim Sci Technol">
        <title>Complete genome sequence of Paenibacillus konkukensis sp. nov. SK3146 as a potential probiotic strain.</title>
        <authorList>
            <person name="Jung H.I."/>
            <person name="Park S."/>
            <person name="Niu K.M."/>
            <person name="Lee S.W."/>
            <person name="Kothari D."/>
            <person name="Yi K.J."/>
            <person name="Kim S.K."/>
        </authorList>
    </citation>
    <scope>NUCLEOTIDE SEQUENCE</scope>
    <source>
        <strain evidence="2">SK3146</strain>
    </source>
</reference>
<evidence type="ECO:0000313" key="3">
    <source>
        <dbReference type="Proteomes" id="UP001057134"/>
    </source>
</evidence>